<evidence type="ECO:0000313" key="2">
    <source>
        <dbReference type="Proteomes" id="UP001162483"/>
    </source>
</evidence>
<dbReference type="Proteomes" id="UP001162483">
    <property type="component" value="Unassembled WGS sequence"/>
</dbReference>
<reference evidence="1" key="1">
    <citation type="submission" date="2023-05" db="EMBL/GenBank/DDBJ databases">
        <authorList>
            <person name="Stuckert A."/>
        </authorList>
    </citation>
    <scope>NUCLEOTIDE SEQUENCE</scope>
</reference>
<dbReference type="EMBL" id="CATNWA010007603">
    <property type="protein sequence ID" value="CAI9554382.1"/>
    <property type="molecule type" value="Genomic_DNA"/>
</dbReference>
<accession>A0ABN9C2Y7</accession>
<sequence>PFSAHQCHLPVPPHQCPSVPPISVHHCSLSVPTTAASLATSVKEKNHLFTKLYNKN</sequence>
<organism evidence="1 2">
    <name type="scientific">Staurois parvus</name>
    <dbReference type="NCBI Taxonomy" id="386267"/>
    <lineage>
        <taxon>Eukaryota</taxon>
        <taxon>Metazoa</taxon>
        <taxon>Chordata</taxon>
        <taxon>Craniata</taxon>
        <taxon>Vertebrata</taxon>
        <taxon>Euteleostomi</taxon>
        <taxon>Amphibia</taxon>
        <taxon>Batrachia</taxon>
        <taxon>Anura</taxon>
        <taxon>Neobatrachia</taxon>
        <taxon>Ranoidea</taxon>
        <taxon>Ranidae</taxon>
        <taxon>Staurois</taxon>
    </lineage>
</organism>
<gene>
    <name evidence="1" type="ORF">SPARVUS_LOCUS4204797</name>
</gene>
<keyword evidence="2" id="KW-1185">Reference proteome</keyword>
<feature type="non-terminal residue" evidence="1">
    <location>
        <position position="1"/>
    </location>
</feature>
<name>A0ABN9C2Y7_9NEOB</name>
<comment type="caution">
    <text evidence="1">The sequence shown here is derived from an EMBL/GenBank/DDBJ whole genome shotgun (WGS) entry which is preliminary data.</text>
</comment>
<proteinExistence type="predicted"/>
<evidence type="ECO:0000313" key="1">
    <source>
        <dbReference type="EMBL" id="CAI9554382.1"/>
    </source>
</evidence>
<protein>
    <submittedName>
        <fullName evidence="1">Uncharacterized protein</fullName>
    </submittedName>
</protein>